<gene>
    <name evidence="12" type="ORF">IM660_03945</name>
</gene>
<dbReference type="PANTHER" id="PTHR48083">
    <property type="entry name" value="MEDIUM-CHAIN SPECIFIC ACYL-COA DEHYDROGENASE, MITOCHONDRIAL-RELATED"/>
    <property type="match status" value="1"/>
</dbReference>
<feature type="domain" description="Acyl-CoA dehydrogenase/oxidase C-terminal" evidence="9">
    <location>
        <begin position="278"/>
        <end position="436"/>
    </location>
</feature>
<keyword evidence="3 7" id="KW-0285">Flavoprotein</keyword>
<dbReference type="GO" id="GO:0033539">
    <property type="term" value="P:fatty acid beta-oxidation using acyl-CoA dehydrogenase"/>
    <property type="evidence" value="ECO:0007669"/>
    <property type="project" value="TreeGrafter"/>
</dbReference>
<dbReference type="EMBL" id="CP063169">
    <property type="protein sequence ID" value="QOR71456.1"/>
    <property type="molecule type" value="Genomic_DNA"/>
</dbReference>
<dbReference type="InterPro" id="IPR037069">
    <property type="entry name" value="AcylCoA_DH/ox_N_sf"/>
</dbReference>
<dbReference type="InterPro" id="IPR006091">
    <property type="entry name" value="Acyl-CoA_Oxase/DH_mid-dom"/>
</dbReference>
<dbReference type="FunFam" id="2.40.110.10:FF:000002">
    <property type="entry name" value="Acyl-CoA dehydrogenase fadE12"/>
    <property type="match status" value="1"/>
</dbReference>
<feature type="domain" description="Acyl-CoA dehydrogenase/oxidase N-terminal" evidence="11">
    <location>
        <begin position="57"/>
        <end position="164"/>
    </location>
</feature>
<dbReference type="GO" id="GO:0005737">
    <property type="term" value="C:cytoplasm"/>
    <property type="evidence" value="ECO:0007669"/>
    <property type="project" value="TreeGrafter"/>
</dbReference>
<evidence type="ECO:0000256" key="8">
    <source>
        <dbReference type="SAM" id="MobiDB-lite"/>
    </source>
</evidence>
<dbReference type="GO" id="GO:0050660">
    <property type="term" value="F:flavin adenine dinucleotide binding"/>
    <property type="evidence" value="ECO:0007669"/>
    <property type="project" value="InterPro"/>
</dbReference>
<dbReference type="AlphaFoldDB" id="A0A7M1SV46"/>
<evidence type="ECO:0000259" key="11">
    <source>
        <dbReference type="Pfam" id="PF02771"/>
    </source>
</evidence>
<dbReference type="RefSeq" id="WP_193498116.1">
    <property type="nucleotide sequence ID" value="NZ_CP063169.1"/>
</dbReference>
<evidence type="ECO:0000256" key="6">
    <source>
        <dbReference type="ARBA" id="ARBA00052546"/>
    </source>
</evidence>
<dbReference type="InterPro" id="IPR036250">
    <property type="entry name" value="AcylCo_DH-like_C"/>
</dbReference>
<dbReference type="Pfam" id="PF02770">
    <property type="entry name" value="Acyl-CoA_dh_M"/>
    <property type="match status" value="1"/>
</dbReference>
<dbReference type="SUPFAM" id="SSF56645">
    <property type="entry name" value="Acyl-CoA dehydrogenase NM domain-like"/>
    <property type="match status" value="1"/>
</dbReference>
<comment type="cofactor">
    <cofactor evidence="1 7">
        <name>FAD</name>
        <dbReference type="ChEBI" id="CHEBI:57692"/>
    </cofactor>
</comment>
<dbReference type="KEGG" id="halt:IM660_03945"/>
<dbReference type="Gene3D" id="2.40.110.10">
    <property type="entry name" value="Butyryl-CoA Dehydrogenase, subunit A, domain 2"/>
    <property type="match status" value="1"/>
</dbReference>
<protein>
    <submittedName>
        <fullName evidence="12">Acyl-CoA dehydrogenase family protein</fullName>
    </submittedName>
</protein>
<feature type="compositionally biased region" description="Basic and acidic residues" evidence="8">
    <location>
        <begin position="7"/>
        <end position="19"/>
    </location>
</feature>
<dbReference type="InterPro" id="IPR050741">
    <property type="entry name" value="Acyl-CoA_dehydrogenase"/>
</dbReference>
<dbReference type="PANTHER" id="PTHR48083:SF31">
    <property type="entry name" value="ACYL-COA DEHYDROGENASE FADE10-RELATED"/>
    <property type="match status" value="1"/>
</dbReference>
<dbReference type="FunFam" id="1.10.540.10:FF:000001">
    <property type="entry name" value="Very long-chain-specific acyl-CoA dehydrogenase, mitochondrial"/>
    <property type="match status" value="1"/>
</dbReference>
<keyword evidence="13" id="KW-1185">Reference proteome</keyword>
<comment type="catalytic activity">
    <reaction evidence="6">
        <text>a 2,3-saturated acyl-CoA + A = a 2,3-dehydroacyl-CoA + AH2</text>
        <dbReference type="Rhea" id="RHEA:48608"/>
        <dbReference type="ChEBI" id="CHEBI:13193"/>
        <dbReference type="ChEBI" id="CHEBI:17499"/>
        <dbReference type="ChEBI" id="CHEBI:60015"/>
        <dbReference type="ChEBI" id="CHEBI:65111"/>
    </reaction>
</comment>
<dbReference type="SUPFAM" id="SSF47203">
    <property type="entry name" value="Acyl-CoA dehydrogenase C-terminal domain-like"/>
    <property type="match status" value="1"/>
</dbReference>
<name>A0A7M1SV46_9MICO</name>
<dbReference type="Pfam" id="PF00441">
    <property type="entry name" value="Acyl-CoA_dh_1"/>
    <property type="match status" value="1"/>
</dbReference>
<feature type="region of interest" description="Disordered" evidence="8">
    <location>
        <begin position="1"/>
        <end position="23"/>
    </location>
</feature>
<evidence type="ECO:0000259" key="10">
    <source>
        <dbReference type="Pfam" id="PF02770"/>
    </source>
</evidence>
<dbReference type="InterPro" id="IPR009075">
    <property type="entry name" value="AcylCo_DH/oxidase_C"/>
</dbReference>
<evidence type="ECO:0000313" key="12">
    <source>
        <dbReference type="EMBL" id="QOR71456.1"/>
    </source>
</evidence>
<dbReference type="InterPro" id="IPR046373">
    <property type="entry name" value="Acyl-CoA_Oxase/DH_mid-dom_sf"/>
</dbReference>
<dbReference type="Pfam" id="PF02771">
    <property type="entry name" value="Acyl-CoA_dh_N"/>
    <property type="match status" value="1"/>
</dbReference>
<evidence type="ECO:0000256" key="4">
    <source>
        <dbReference type="ARBA" id="ARBA00022827"/>
    </source>
</evidence>
<evidence type="ECO:0000256" key="7">
    <source>
        <dbReference type="RuleBase" id="RU362125"/>
    </source>
</evidence>
<evidence type="ECO:0000259" key="9">
    <source>
        <dbReference type="Pfam" id="PF00441"/>
    </source>
</evidence>
<dbReference type="InterPro" id="IPR013786">
    <property type="entry name" value="AcylCoA_DH/ox_N"/>
</dbReference>
<sequence length="637" mass="69349">MSQPEVTAREARRVAEEARSSQFTHASFARELYLGRFRPEVLWPHPDETAPPSDPRAEAFLTDLRTYLDEHVDGARIEAEDHIDDEVLAGLARIGAFGMTIPREYGGASLSHVDYNRALILAGSANPSLGALLSAHQSIGVPEPVKVFGTPEQKEIYLRRCAEGAISAFLLTEPDVGSDPARLHASASRTPEGDYLIDGIKLWATNAVIAEVFVVMARVPPDPDGRAGGITAFIVEADTPGITIERRNEFMGLRGLENAVVRFHQVRVPARNVVGSEGQGLKIALTTLNTGRLSIPALCVAGSKWSLTIARQWARERVQWGVPIGKHAAIAHQVAFIAATTYAQEAVVQIAAELADSETADIRIEAALAKLWCSEMAWQVADAMVQIRGGRGYETARSLAARGERAVPAEQLLRDLRINRIFEGSSEIMHLLIAREAVDEHLRVAGALIDPDADSADRARAATDAAKFYGGWLPRLVAGPGDLPASFASYGPAAPALRYIERTSRRLARNTFYGMVRWQGGLEKRQGFLARVVDIGAELFAQTAVQAHAARKPVAGSRQRLADAFCRQSRVRVERLFRELWRNSDDGDEAVAAQVLAGDFRWAEEGVLDPSAGTGPWIATATEGPSTAENLARRYRL</sequence>
<dbReference type="Proteomes" id="UP000593758">
    <property type="component" value="Chromosome"/>
</dbReference>
<evidence type="ECO:0000256" key="5">
    <source>
        <dbReference type="ARBA" id="ARBA00023002"/>
    </source>
</evidence>
<keyword evidence="5 7" id="KW-0560">Oxidoreductase</keyword>
<reference evidence="12 13" key="1">
    <citation type="submission" date="2020-10" db="EMBL/GenBank/DDBJ databases">
        <title>Haloactinobacterium sp. RN3S43, a bacterium isolated from saline soil.</title>
        <authorList>
            <person name="Sun J.-Q."/>
        </authorList>
    </citation>
    <scope>NUCLEOTIDE SEQUENCE [LARGE SCALE GENOMIC DNA]</scope>
    <source>
        <strain evidence="12 13">RN3S43</strain>
    </source>
</reference>
<proteinExistence type="inferred from homology"/>
<evidence type="ECO:0000256" key="2">
    <source>
        <dbReference type="ARBA" id="ARBA00009347"/>
    </source>
</evidence>
<dbReference type="Gene3D" id="1.20.140.10">
    <property type="entry name" value="Butyryl-CoA Dehydrogenase, subunit A, domain 3"/>
    <property type="match status" value="2"/>
</dbReference>
<evidence type="ECO:0000256" key="3">
    <source>
        <dbReference type="ARBA" id="ARBA00022630"/>
    </source>
</evidence>
<dbReference type="InterPro" id="IPR009100">
    <property type="entry name" value="AcylCoA_DH/oxidase_NM_dom_sf"/>
</dbReference>
<dbReference type="Gene3D" id="1.10.540.10">
    <property type="entry name" value="Acyl-CoA dehydrogenase/oxidase, N-terminal domain"/>
    <property type="match status" value="1"/>
</dbReference>
<dbReference type="GO" id="GO:0003995">
    <property type="term" value="F:acyl-CoA dehydrogenase activity"/>
    <property type="evidence" value="ECO:0007669"/>
    <property type="project" value="TreeGrafter"/>
</dbReference>
<accession>A0A7M1SV46</accession>
<keyword evidence="4 7" id="KW-0274">FAD</keyword>
<feature type="domain" description="Acyl-CoA oxidase/dehydrogenase middle" evidence="10">
    <location>
        <begin position="168"/>
        <end position="266"/>
    </location>
</feature>
<evidence type="ECO:0000313" key="13">
    <source>
        <dbReference type="Proteomes" id="UP000593758"/>
    </source>
</evidence>
<organism evidence="12 13">
    <name type="scientific">Ruania alkalisoli</name>
    <dbReference type="NCBI Taxonomy" id="2779775"/>
    <lineage>
        <taxon>Bacteria</taxon>
        <taxon>Bacillati</taxon>
        <taxon>Actinomycetota</taxon>
        <taxon>Actinomycetes</taxon>
        <taxon>Micrococcales</taxon>
        <taxon>Ruaniaceae</taxon>
        <taxon>Ruania</taxon>
    </lineage>
</organism>
<evidence type="ECO:0000256" key="1">
    <source>
        <dbReference type="ARBA" id="ARBA00001974"/>
    </source>
</evidence>
<dbReference type="FunFam" id="1.20.140.10:FF:000019">
    <property type="entry name" value="Acyl-CoA dehydrogenase"/>
    <property type="match status" value="1"/>
</dbReference>
<comment type="similarity">
    <text evidence="2 7">Belongs to the acyl-CoA dehydrogenase family.</text>
</comment>